<organism evidence="5 6">
    <name type="scientific">Anaeramoeba flamelloides</name>
    <dbReference type="NCBI Taxonomy" id="1746091"/>
    <lineage>
        <taxon>Eukaryota</taxon>
        <taxon>Metamonada</taxon>
        <taxon>Anaeramoebidae</taxon>
        <taxon>Anaeramoeba</taxon>
    </lineage>
</organism>
<evidence type="ECO:0000256" key="1">
    <source>
        <dbReference type="ARBA" id="ARBA00022737"/>
    </source>
</evidence>
<dbReference type="Pfam" id="PF12796">
    <property type="entry name" value="Ank_2"/>
    <property type="match status" value="4"/>
</dbReference>
<keyword evidence="2 3" id="KW-0040">ANK repeat</keyword>
<dbReference type="InterPro" id="IPR036770">
    <property type="entry name" value="Ankyrin_rpt-contain_sf"/>
</dbReference>
<dbReference type="EMBL" id="JANTQA010000057">
    <property type="protein sequence ID" value="KAJ3429526.1"/>
    <property type="molecule type" value="Genomic_DNA"/>
</dbReference>
<dbReference type="Proteomes" id="UP001146793">
    <property type="component" value="Unassembled WGS sequence"/>
</dbReference>
<evidence type="ECO:0000313" key="6">
    <source>
        <dbReference type="Proteomes" id="UP001146793"/>
    </source>
</evidence>
<dbReference type="InterPro" id="IPR000210">
    <property type="entry name" value="BTB/POZ_dom"/>
</dbReference>
<feature type="repeat" description="ANK" evidence="3">
    <location>
        <begin position="33"/>
        <end position="66"/>
    </location>
</feature>
<feature type="repeat" description="ANK" evidence="3">
    <location>
        <begin position="67"/>
        <end position="100"/>
    </location>
</feature>
<proteinExistence type="predicted"/>
<protein>
    <submittedName>
        <fullName evidence="5">Ankyrin repeat-containing protein</fullName>
    </submittedName>
</protein>
<dbReference type="PROSITE" id="PS50297">
    <property type="entry name" value="ANK_REP_REGION"/>
    <property type="match status" value="4"/>
</dbReference>
<accession>A0AAV7YI74</accession>
<dbReference type="PANTHER" id="PTHR24198">
    <property type="entry name" value="ANKYRIN REPEAT AND PROTEIN KINASE DOMAIN-CONTAINING PROTEIN"/>
    <property type="match status" value="1"/>
</dbReference>
<feature type="repeat" description="ANK" evidence="3">
    <location>
        <begin position="494"/>
        <end position="527"/>
    </location>
</feature>
<name>A0AAV7YI74_9EUKA</name>
<keyword evidence="1" id="KW-0677">Repeat</keyword>
<comment type="caution">
    <text evidence="5">The sequence shown here is derived from an EMBL/GenBank/DDBJ whole genome shotgun (WGS) entry which is preliminary data.</text>
</comment>
<evidence type="ECO:0000259" key="4">
    <source>
        <dbReference type="PROSITE" id="PS50097"/>
    </source>
</evidence>
<dbReference type="Gene3D" id="1.25.40.20">
    <property type="entry name" value="Ankyrin repeat-containing domain"/>
    <property type="match status" value="4"/>
</dbReference>
<sequence>MYQIKASAKLFEILLNDPKQTTLQKALKNRSYDLNQALLYALDKKASLKIVKLLLEAGAKINYKDSNNDTPLNHALQVRSSSEIVKFLLECGSDPKRKNFTSKSSLYLSIEFENPVSVLSLLFSKENANVRLRLGSTPLHCSAKCRSSYEVVNFLLKLGSDPKLFTENGSLPLHLAVQHNAPLETIVLLIKAYKKGVNIPAKYGRNTLHLACQSESDPRVVKRLLQKGAKVNKKDRFGRTPFQLLIKNKPKFRSVKLLIEAGAHFTVSDSDNNSCFHLLSTKKNANLKVLKYLLQFEIDLNLKNSFGLTCLHLAIMEKLGLEYIRLLVVNGADITIKTPRNHHCFSLAVISRNSSTVLQFFANEQRFLQNPKKFKNEIGIEKNFGKETKYIKKENEKEKEKEKKKDKVKETQEISKIDIGNKIKKIKNFKIKHKNILQGKYRIKKNIKIKKINFNSLDFKGYNSLHLLSKYRADPAIIKLLIEKQVNVNQLCTEGYSPLLLAVLNQPRLEIIKLFVENGANIHQMDTRGNTCLHLSCQKNNLEMIKFFLDKGLDPNLKNSNSSTPLQISILTNKDLSVIKLLLKYGGDLNIVDKFSHNCLELSILSRVDSEIILYILNCDGVNLYFKNKNDRSILDLAIRGRFETKVLINMIERGISYNNDFIKDIVPSDSEKFKMIKSANSLCHDMLRLFERAEKTDLIINEIKVHRLIIELRLETNHTIVKNILEKNYDHKQTKLFLKWVYDGQINENLKLITQVCKYFPSIDTKSKSLRSGIVKDLKHLYNQENTKNFSIIIKKKKINVHKLMLQARSETFRGMLINVSENSKVVHDYTGMSEIALEKIFEFIYCDSFDVNSITQETIDEINEFVDYYQLNEFSRIEWIFDKNLIDYF</sequence>
<dbReference type="SUPFAM" id="SSF48403">
    <property type="entry name" value="Ankyrin repeat"/>
    <property type="match status" value="2"/>
</dbReference>
<dbReference type="Gene3D" id="3.30.710.10">
    <property type="entry name" value="Potassium Channel Kv1.1, Chain A"/>
    <property type="match status" value="1"/>
</dbReference>
<feature type="repeat" description="ANK" evidence="3">
    <location>
        <begin position="528"/>
        <end position="560"/>
    </location>
</feature>
<dbReference type="Pfam" id="PF00651">
    <property type="entry name" value="BTB"/>
    <property type="match status" value="1"/>
</dbReference>
<evidence type="ECO:0000256" key="2">
    <source>
        <dbReference type="ARBA" id="ARBA00023043"/>
    </source>
</evidence>
<dbReference type="PROSITE" id="PS50097">
    <property type="entry name" value="BTB"/>
    <property type="match status" value="1"/>
</dbReference>
<feature type="domain" description="BTB" evidence="4">
    <location>
        <begin position="789"/>
        <end position="855"/>
    </location>
</feature>
<evidence type="ECO:0000256" key="3">
    <source>
        <dbReference type="PROSITE-ProRule" id="PRU00023"/>
    </source>
</evidence>
<evidence type="ECO:0000313" key="5">
    <source>
        <dbReference type="EMBL" id="KAJ3429526.1"/>
    </source>
</evidence>
<dbReference type="CDD" id="cd18186">
    <property type="entry name" value="BTB_POZ_ZBTB_KLHL-like"/>
    <property type="match status" value="1"/>
</dbReference>
<dbReference type="PANTHER" id="PTHR24198:SF165">
    <property type="entry name" value="ANKYRIN REPEAT-CONTAINING PROTEIN-RELATED"/>
    <property type="match status" value="1"/>
</dbReference>
<dbReference type="InterPro" id="IPR011333">
    <property type="entry name" value="SKP1/BTB/POZ_sf"/>
</dbReference>
<dbReference type="PROSITE" id="PS50088">
    <property type="entry name" value="ANK_REPEAT"/>
    <property type="match status" value="7"/>
</dbReference>
<feature type="repeat" description="ANK" evidence="3">
    <location>
        <begin position="203"/>
        <end position="236"/>
    </location>
</feature>
<dbReference type="InterPro" id="IPR002110">
    <property type="entry name" value="Ankyrin_rpt"/>
</dbReference>
<feature type="repeat" description="ANK" evidence="3">
    <location>
        <begin position="134"/>
        <end position="167"/>
    </location>
</feature>
<dbReference type="SUPFAM" id="SSF54695">
    <property type="entry name" value="POZ domain"/>
    <property type="match status" value="1"/>
</dbReference>
<gene>
    <name evidence="5" type="ORF">M0812_24881</name>
</gene>
<dbReference type="AlphaFoldDB" id="A0AAV7YI74"/>
<dbReference type="SMART" id="SM00248">
    <property type="entry name" value="ANK"/>
    <property type="match status" value="14"/>
</dbReference>
<dbReference type="SMART" id="SM00225">
    <property type="entry name" value="BTB"/>
    <property type="match status" value="1"/>
</dbReference>
<feature type="repeat" description="ANK" evidence="3">
    <location>
        <begin position="561"/>
        <end position="594"/>
    </location>
</feature>
<reference evidence="5" key="1">
    <citation type="submission" date="2022-08" db="EMBL/GenBank/DDBJ databases">
        <title>Novel sulphate-reducing endosymbionts in the free-living metamonad Anaeramoeba.</title>
        <authorList>
            <person name="Jerlstrom-Hultqvist J."/>
            <person name="Cepicka I."/>
            <person name="Gallot-Lavallee L."/>
            <person name="Salas-Leiva D."/>
            <person name="Curtis B.A."/>
            <person name="Zahonova K."/>
            <person name="Pipaliya S."/>
            <person name="Dacks J."/>
            <person name="Roger A.J."/>
        </authorList>
    </citation>
    <scope>NUCLEOTIDE SEQUENCE</scope>
    <source>
        <strain evidence="5">Busselton2</strain>
    </source>
</reference>